<dbReference type="OrthoDB" id="19923at2759"/>
<feature type="non-terminal residue" evidence="7">
    <location>
        <position position="184"/>
    </location>
</feature>
<dbReference type="PROSITE" id="PS50191">
    <property type="entry name" value="CRAL_TRIO"/>
    <property type="match status" value="1"/>
</dbReference>
<sequence length="184" mass="21541">EPIEEYTAAEELDDAKRWKVVNVGDKEYRIDLIVIEPYKKVISHGGYYGEGLNALIVFSGCYLPDKRRKDYQYVMEHLFVYVVHTLEELVAEDYMIVYFHGATPKKQSPSFSWLKKCYQMIDRRLKKNLKSLFLVHPTLWLRTVVLMTKPFISSKFSSKLKFVKTLQDLGQIIPMQNLNIPDAV</sequence>
<keyword evidence="4" id="KW-0378">Hydrolase</keyword>
<organism evidence="7 8">
    <name type="scientific">Lottia gigantea</name>
    <name type="common">Giant owl limpet</name>
    <dbReference type="NCBI Taxonomy" id="225164"/>
    <lineage>
        <taxon>Eukaryota</taxon>
        <taxon>Metazoa</taxon>
        <taxon>Spiralia</taxon>
        <taxon>Lophotrochozoa</taxon>
        <taxon>Mollusca</taxon>
        <taxon>Gastropoda</taxon>
        <taxon>Patellogastropoda</taxon>
        <taxon>Lottioidea</taxon>
        <taxon>Lottiidae</taxon>
        <taxon>Lottia</taxon>
    </lineage>
</organism>
<feature type="domain" description="CRAL-TRIO" evidence="6">
    <location>
        <begin position="31"/>
        <end position="184"/>
    </location>
</feature>
<keyword evidence="8" id="KW-1185">Reference proteome</keyword>
<dbReference type="CDD" id="cd00170">
    <property type="entry name" value="SEC14"/>
    <property type="match status" value="1"/>
</dbReference>
<dbReference type="PANTHER" id="PTHR12112:SF22">
    <property type="entry name" value="MANGANESE-DEPENDENT INORGANIC PYROPHOSPHATASE-RELATED"/>
    <property type="match status" value="1"/>
</dbReference>
<keyword evidence="3" id="KW-0479">Metal-binding</keyword>
<dbReference type="InterPro" id="IPR036865">
    <property type="entry name" value="CRAL-TRIO_dom_sf"/>
</dbReference>
<feature type="non-terminal residue" evidence="7">
    <location>
        <position position="1"/>
    </location>
</feature>
<dbReference type="Pfam" id="PF12496">
    <property type="entry name" value="BNIP2"/>
    <property type="match status" value="1"/>
</dbReference>
<dbReference type="RefSeq" id="XP_009054144.1">
    <property type="nucleotide sequence ID" value="XM_009055896.1"/>
</dbReference>
<dbReference type="SMART" id="SM00516">
    <property type="entry name" value="SEC14"/>
    <property type="match status" value="1"/>
</dbReference>
<dbReference type="FunFam" id="3.40.525.10:FF:000001">
    <property type="entry name" value="BCL2/adenovirus E1B protein-interacting protein 2"/>
    <property type="match status" value="1"/>
</dbReference>
<reference evidence="7 8" key="1">
    <citation type="journal article" date="2013" name="Nature">
        <title>Insights into bilaterian evolution from three spiralian genomes.</title>
        <authorList>
            <person name="Simakov O."/>
            <person name="Marletaz F."/>
            <person name="Cho S.J."/>
            <person name="Edsinger-Gonzales E."/>
            <person name="Havlak P."/>
            <person name="Hellsten U."/>
            <person name="Kuo D.H."/>
            <person name="Larsson T."/>
            <person name="Lv J."/>
            <person name="Arendt D."/>
            <person name="Savage R."/>
            <person name="Osoegawa K."/>
            <person name="de Jong P."/>
            <person name="Grimwood J."/>
            <person name="Chapman J.A."/>
            <person name="Shapiro H."/>
            <person name="Aerts A."/>
            <person name="Otillar R.P."/>
            <person name="Terry A.Y."/>
            <person name="Boore J.L."/>
            <person name="Grigoriev I.V."/>
            <person name="Lindberg D.R."/>
            <person name="Seaver E.C."/>
            <person name="Weisblat D.A."/>
            <person name="Putnam N.H."/>
            <person name="Rokhsar D.S."/>
        </authorList>
    </citation>
    <scope>NUCLEOTIDE SEQUENCE [LARGE SCALE GENOMIC DNA]</scope>
</reference>
<comment type="subcellular location">
    <subcellularLocation>
        <location evidence="1">Cytoplasm</location>
    </subcellularLocation>
</comment>
<dbReference type="PANTHER" id="PTHR12112">
    <property type="entry name" value="BNIP - RELATED"/>
    <property type="match status" value="1"/>
</dbReference>
<proteinExistence type="predicted"/>
<accession>V4ADX5</accession>
<evidence type="ECO:0000256" key="4">
    <source>
        <dbReference type="ARBA" id="ARBA00022801"/>
    </source>
</evidence>
<keyword evidence="5" id="KW-0464">Manganese</keyword>
<dbReference type="GO" id="GO:0005737">
    <property type="term" value="C:cytoplasm"/>
    <property type="evidence" value="ECO:0007669"/>
    <property type="project" value="UniProtKB-SubCell"/>
</dbReference>
<name>V4ADX5_LOTGI</name>
<dbReference type="Proteomes" id="UP000030746">
    <property type="component" value="Unassembled WGS sequence"/>
</dbReference>
<gene>
    <name evidence="7" type="ORF">LOTGIDRAFT_74903</name>
</gene>
<evidence type="ECO:0000256" key="5">
    <source>
        <dbReference type="ARBA" id="ARBA00023211"/>
    </source>
</evidence>
<dbReference type="HOGENOM" id="CLU_078598_1_0_1"/>
<dbReference type="OMA" id="GRAWRIF"/>
<dbReference type="SUPFAM" id="SSF52087">
    <property type="entry name" value="CRAL/TRIO domain"/>
    <property type="match status" value="1"/>
</dbReference>
<dbReference type="Gene3D" id="3.40.525.10">
    <property type="entry name" value="CRAL-TRIO lipid binding domain"/>
    <property type="match status" value="1"/>
</dbReference>
<evidence type="ECO:0000256" key="2">
    <source>
        <dbReference type="ARBA" id="ARBA00022490"/>
    </source>
</evidence>
<dbReference type="STRING" id="225164.V4ADX5"/>
<dbReference type="CTD" id="20252161"/>
<dbReference type="InterPro" id="IPR022181">
    <property type="entry name" value="Bcl2-/adenovirus-E1B"/>
</dbReference>
<dbReference type="EMBL" id="KB201701">
    <property type="protein sequence ID" value="ESO95062.1"/>
    <property type="molecule type" value="Genomic_DNA"/>
</dbReference>
<evidence type="ECO:0000313" key="8">
    <source>
        <dbReference type="Proteomes" id="UP000030746"/>
    </source>
</evidence>
<evidence type="ECO:0000256" key="1">
    <source>
        <dbReference type="ARBA" id="ARBA00004496"/>
    </source>
</evidence>
<dbReference type="GeneID" id="20252161"/>
<dbReference type="KEGG" id="lgi:LOTGIDRAFT_74903"/>
<dbReference type="AlphaFoldDB" id="V4ADX5"/>
<protein>
    <recommendedName>
        <fullName evidence="6">CRAL-TRIO domain-containing protein</fullName>
    </recommendedName>
</protein>
<dbReference type="Pfam" id="PF13716">
    <property type="entry name" value="CRAL_TRIO_2"/>
    <property type="match status" value="1"/>
</dbReference>
<dbReference type="InterPro" id="IPR001251">
    <property type="entry name" value="CRAL-TRIO_dom"/>
</dbReference>
<evidence type="ECO:0000256" key="3">
    <source>
        <dbReference type="ARBA" id="ARBA00022723"/>
    </source>
</evidence>
<keyword evidence="2" id="KW-0963">Cytoplasm</keyword>
<evidence type="ECO:0000313" key="7">
    <source>
        <dbReference type="EMBL" id="ESO95062.1"/>
    </source>
</evidence>
<evidence type="ECO:0000259" key="6">
    <source>
        <dbReference type="PROSITE" id="PS50191"/>
    </source>
</evidence>